<dbReference type="AlphaFoldDB" id="A0AA88KKV5"/>
<sequence>MRTSSEQDFHVLLSLVDLKAHPTPSSSKTDAATIDQPSPLTRYYVEDEVDDSQYLMKLLQQRMRNHNRRNNPFSMNPKDVFVFSPNLIKDISKIIHMKESYAPDLFDVKISYNSKCILLSDFNNSCIEVFDLETKQYKFRISPLPNRYTRFMCIEENYDGQNNDALLLCCSTSVFKYDLKQFLSKQDDSPLCDPIWINEDCLWAQGIVISYSRKQVFICDADSNKDEIVVLKLQTGQLIQKFKAEKPFGIAFSPMEDHLIVSSAGSKTPLTIFQESGKTNDISDWTIFKTIAETAERELTYNFVPLTVDRNAERSSCATVTKSFSKYSLWIL</sequence>
<comment type="caution">
    <text evidence="1">The sequence shown here is derived from an EMBL/GenBank/DDBJ whole genome shotgun (WGS) entry which is preliminary data.</text>
</comment>
<dbReference type="Gene3D" id="2.130.10.10">
    <property type="entry name" value="YVTN repeat-like/Quinoprotein amine dehydrogenase"/>
    <property type="match status" value="1"/>
</dbReference>
<proteinExistence type="predicted"/>
<dbReference type="Proteomes" id="UP000816034">
    <property type="component" value="Unassembled WGS sequence"/>
</dbReference>
<dbReference type="GeneID" id="68096619"/>
<evidence type="ECO:0000313" key="2">
    <source>
        <dbReference type="Proteomes" id="UP000816034"/>
    </source>
</evidence>
<evidence type="ECO:0000313" key="1">
    <source>
        <dbReference type="EMBL" id="KAG2383493.1"/>
    </source>
</evidence>
<dbReference type="SUPFAM" id="SSF50969">
    <property type="entry name" value="YVTN repeat-like/Quinoprotein amine dehydrogenase"/>
    <property type="match status" value="1"/>
</dbReference>
<dbReference type="InterPro" id="IPR011044">
    <property type="entry name" value="Quino_amine_DH_bsu"/>
</dbReference>
<protein>
    <submittedName>
        <fullName evidence="1">Uncharacterized protein</fullName>
    </submittedName>
</protein>
<accession>A0AA88KKV5</accession>
<organism evidence="1 2">
    <name type="scientific">Naegleria lovaniensis</name>
    <name type="common">Amoeba</name>
    <dbReference type="NCBI Taxonomy" id="51637"/>
    <lineage>
        <taxon>Eukaryota</taxon>
        <taxon>Discoba</taxon>
        <taxon>Heterolobosea</taxon>
        <taxon>Tetramitia</taxon>
        <taxon>Eutetramitia</taxon>
        <taxon>Vahlkampfiidae</taxon>
        <taxon>Naegleria</taxon>
    </lineage>
</organism>
<gene>
    <name evidence="1" type="ORF">C9374_004164</name>
</gene>
<reference evidence="1 2" key="1">
    <citation type="journal article" date="2018" name="BMC Genomics">
        <title>The genome of Naegleria lovaniensis, the basis for a comparative approach to unravel pathogenicity factors of the human pathogenic amoeba N. fowleri.</title>
        <authorList>
            <person name="Liechti N."/>
            <person name="Schurch N."/>
            <person name="Bruggmann R."/>
            <person name="Wittwer M."/>
        </authorList>
    </citation>
    <scope>NUCLEOTIDE SEQUENCE [LARGE SCALE GENOMIC DNA]</scope>
    <source>
        <strain evidence="1 2">ATCC 30569</strain>
    </source>
</reference>
<name>A0AA88KKV5_NAELO</name>
<dbReference type="RefSeq" id="XP_044549172.1">
    <property type="nucleotide sequence ID" value="XM_044693773.1"/>
</dbReference>
<keyword evidence="2" id="KW-1185">Reference proteome</keyword>
<dbReference type="EMBL" id="PYSW02000020">
    <property type="protein sequence ID" value="KAG2383493.1"/>
    <property type="molecule type" value="Genomic_DNA"/>
</dbReference>
<dbReference type="InterPro" id="IPR015943">
    <property type="entry name" value="WD40/YVTN_repeat-like_dom_sf"/>
</dbReference>